<evidence type="ECO:0000259" key="1">
    <source>
        <dbReference type="Pfam" id="PF00551"/>
    </source>
</evidence>
<dbReference type="SUPFAM" id="SSF53328">
    <property type="entry name" value="Formyltransferase"/>
    <property type="match status" value="1"/>
</dbReference>
<organism evidence="2 3">
    <name type="scientific">Flavobacterium palustre</name>
    <dbReference type="NCBI Taxonomy" id="1476463"/>
    <lineage>
        <taxon>Bacteria</taxon>
        <taxon>Pseudomonadati</taxon>
        <taxon>Bacteroidota</taxon>
        <taxon>Flavobacteriia</taxon>
        <taxon>Flavobacteriales</taxon>
        <taxon>Flavobacteriaceae</taxon>
        <taxon>Flavobacterium</taxon>
    </lineage>
</organism>
<dbReference type="EMBL" id="BMGA01000008">
    <property type="protein sequence ID" value="GGA84834.1"/>
    <property type="molecule type" value="Genomic_DNA"/>
</dbReference>
<dbReference type="PANTHER" id="PTHR11138">
    <property type="entry name" value="METHIONYL-TRNA FORMYLTRANSFERASE"/>
    <property type="match status" value="1"/>
</dbReference>
<feature type="domain" description="Formyl transferase N-terminal" evidence="1">
    <location>
        <begin position="2"/>
        <end position="147"/>
    </location>
</feature>
<reference evidence="3" key="1">
    <citation type="journal article" date="2019" name="Int. J. Syst. Evol. Microbiol.">
        <title>The Global Catalogue of Microorganisms (GCM) 10K type strain sequencing project: providing services to taxonomists for standard genome sequencing and annotation.</title>
        <authorList>
            <consortium name="The Broad Institute Genomics Platform"/>
            <consortium name="The Broad Institute Genome Sequencing Center for Infectious Disease"/>
            <person name="Wu L."/>
            <person name="Ma J."/>
        </authorList>
    </citation>
    <scope>NUCLEOTIDE SEQUENCE [LARGE SCALE GENOMIC DNA]</scope>
    <source>
        <strain evidence="3">CGMCC 1.12811</strain>
    </source>
</reference>
<dbReference type="InterPro" id="IPR036477">
    <property type="entry name" value="Formyl_transf_N_sf"/>
</dbReference>
<evidence type="ECO:0000313" key="3">
    <source>
        <dbReference type="Proteomes" id="UP000658793"/>
    </source>
</evidence>
<dbReference type="Proteomes" id="UP000658793">
    <property type="component" value="Unassembled WGS sequence"/>
</dbReference>
<dbReference type="RefSeq" id="WP_188494911.1">
    <property type="nucleotide sequence ID" value="NZ_BMGA01000008.1"/>
</dbReference>
<sequence length="218" mass="24841">MKKIKVFISGQKYFGEQVLRLCNELEFIEVVGVCAPMDDKYITKTARLFSIPVIPAGTLNGDTMPENVDLGITAHSFDYIGKRTRYKAKIGWIGYHPSLLPRHRGRSSIEWAVRMRDAITGGTVFWLNSGIDRGDIAAQDICFIDPKLYGLEPKKAAKILWEHELQDMGLRLLTETLTDISRGIITKRPQKREFSTFEPNTDTKDVFKPDLLMLEPHK</sequence>
<dbReference type="Gene3D" id="3.40.50.170">
    <property type="entry name" value="Formyl transferase, N-terminal domain"/>
    <property type="match status" value="1"/>
</dbReference>
<gene>
    <name evidence="2" type="ORF">GCM10008015_27030</name>
</gene>
<name>A0ABQ1HQG8_9FLAO</name>
<dbReference type="InterPro" id="IPR002376">
    <property type="entry name" value="Formyl_transf_N"/>
</dbReference>
<evidence type="ECO:0000313" key="2">
    <source>
        <dbReference type="EMBL" id="GGA84834.1"/>
    </source>
</evidence>
<accession>A0ABQ1HQG8</accession>
<keyword evidence="3" id="KW-1185">Reference proteome</keyword>
<dbReference type="PANTHER" id="PTHR11138:SF5">
    <property type="entry name" value="METHIONYL-TRNA FORMYLTRANSFERASE, MITOCHONDRIAL"/>
    <property type="match status" value="1"/>
</dbReference>
<proteinExistence type="predicted"/>
<dbReference type="Pfam" id="PF00551">
    <property type="entry name" value="Formyl_trans_N"/>
    <property type="match status" value="1"/>
</dbReference>
<protein>
    <submittedName>
        <fullName evidence="2">Methionyl-tRNA formyltransferase</fullName>
    </submittedName>
</protein>
<comment type="caution">
    <text evidence="2">The sequence shown here is derived from an EMBL/GenBank/DDBJ whole genome shotgun (WGS) entry which is preliminary data.</text>
</comment>